<dbReference type="PROSITE" id="PS00742">
    <property type="entry name" value="PEP_ENZYMES_2"/>
    <property type="match status" value="1"/>
</dbReference>
<keyword evidence="10 16" id="KW-0808">Transferase</keyword>
<evidence type="ECO:0000256" key="13">
    <source>
        <dbReference type="ARBA" id="ARBA00022777"/>
    </source>
</evidence>
<comment type="similarity">
    <text evidence="4 16">Belongs to the PEP-utilizing enzyme family.</text>
</comment>
<dbReference type="InterPro" id="IPR018274">
    <property type="entry name" value="PEP_util_AS"/>
</dbReference>
<evidence type="ECO:0000256" key="14">
    <source>
        <dbReference type="ARBA" id="ARBA00022842"/>
    </source>
</evidence>
<evidence type="ECO:0000256" key="11">
    <source>
        <dbReference type="ARBA" id="ARBA00022683"/>
    </source>
</evidence>
<evidence type="ECO:0000256" key="3">
    <source>
        <dbReference type="ARBA" id="ARBA00004496"/>
    </source>
</evidence>
<evidence type="ECO:0000256" key="10">
    <source>
        <dbReference type="ARBA" id="ARBA00022679"/>
    </source>
</evidence>
<dbReference type="InterPro" id="IPR024692">
    <property type="entry name" value="PTS_EI"/>
</dbReference>
<keyword evidence="9 16" id="KW-0762">Sugar transport</keyword>
<comment type="caution">
    <text evidence="21">The sequence shown here is derived from an EMBL/GenBank/DDBJ whole genome shotgun (WGS) entry which is preliminary data.</text>
</comment>
<evidence type="ECO:0000256" key="17">
    <source>
        <dbReference type="SAM" id="Coils"/>
    </source>
</evidence>
<comment type="subcellular location">
    <subcellularLocation>
        <location evidence="3 16">Cytoplasm</location>
    </subcellularLocation>
</comment>
<dbReference type="Pfam" id="PF00391">
    <property type="entry name" value="PEP-utilizers"/>
    <property type="match status" value="1"/>
</dbReference>
<dbReference type="InterPro" id="IPR008731">
    <property type="entry name" value="PTS_EIN"/>
</dbReference>
<evidence type="ECO:0000256" key="16">
    <source>
        <dbReference type="PIRNR" id="PIRNR000732"/>
    </source>
</evidence>
<keyword evidence="11 16" id="KW-0598">Phosphotransferase system</keyword>
<evidence type="ECO:0000256" key="8">
    <source>
        <dbReference type="ARBA" id="ARBA00022490"/>
    </source>
</evidence>
<keyword evidence="13 16" id="KW-0418">Kinase</keyword>
<keyword evidence="12 16" id="KW-0479">Metal-binding</keyword>
<keyword evidence="14 16" id="KW-0460">Magnesium</keyword>
<dbReference type="InterPro" id="IPR015813">
    <property type="entry name" value="Pyrv/PenolPyrv_kinase-like_dom"/>
</dbReference>
<evidence type="ECO:0000256" key="1">
    <source>
        <dbReference type="ARBA" id="ARBA00000683"/>
    </source>
</evidence>
<dbReference type="PANTHER" id="PTHR46244">
    <property type="entry name" value="PHOSPHOENOLPYRUVATE-PROTEIN PHOSPHOTRANSFERASE"/>
    <property type="match status" value="1"/>
</dbReference>
<evidence type="ECO:0000256" key="4">
    <source>
        <dbReference type="ARBA" id="ARBA00007837"/>
    </source>
</evidence>
<evidence type="ECO:0000256" key="7">
    <source>
        <dbReference type="ARBA" id="ARBA00022448"/>
    </source>
</evidence>
<evidence type="ECO:0000259" key="20">
    <source>
        <dbReference type="Pfam" id="PF05524"/>
    </source>
</evidence>
<keyword evidence="8 16" id="KW-0963">Cytoplasm</keyword>
<dbReference type="InterPro" id="IPR050499">
    <property type="entry name" value="PEP-utilizing_PTS_enzyme"/>
</dbReference>
<dbReference type="Proteomes" id="UP001201549">
    <property type="component" value="Unassembled WGS sequence"/>
</dbReference>
<dbReference type="InterPro" id="IPR036618">
    <property type="entry name" value="PtsI_HPr-bd_sf"/>
</dbReference>
<dbReference type="SUPFAM" id="SSF51621">
    <property type="entry name" value="Phosphoenolpyruvate/pyruvate domain"/>
    <property type="match status" value="1"/>
</dbReference>
<comment type="catalytic activity">
    <reaction evidence="1 16">
        <text>L-histidyl-[protein] + phosphoenolpyruvate = N(pros)-phospho-L-histidyl-[protein] + pyruvate</text>
        <dbReference type="Rhea" id="RHEA:23880"/>
        <dbReference type="Rhea" id="RHEA-COMP:9745"/>
        <dbReference type="Rhea" id="RHEA-COMP:9746"/>
        <dbReference type="ChEBI" id="CHEBI:15361"/>
        <dbReference type="ChEBI" id="CHEBI:29979"/>
        <dbReference type="ChEBI" id="CHEBI:58702"/>
        <dbReference type="ChEBI" id="CHEBI:64837"/>
        <dbReference type="EC" id="2.7.3.9"/>
    </reaction>
</comment>
<accession>A0ABT2FNQ9</accession>
<proteinExistence type="inferred from homology"/>
<evidence type="ECO:0000256" key="12">
    <source>
        <dbReference type="ARBA" id="ARBA00022723"/>
    </source>
</evidence>
<dbReference type="SUPFAM" id="SSF52009">
    <property type="entry name" value="Phosphohistidine domain"/>
    <property type="match status" value="1"/>
</dbReference>
<keyword evidence="22" id="KW-1185">Reference proteome</keyword>
<organism evidence="21 22">
    <name type="scientific">Shewanella electrica</name>
    <dbReference type="NCBI Taxonomy" id="515560"/>
    <lineage>
        <taxon>Bacteria</taxon>
        <taxon>Pseudomonadati</taxon>
        <taxon>Pseudomonadota</taxon>
        <taxon>Gammaproteobacteria</taxon>
        <taxon>Alteromonadales</taxon>
        <taxon>Shewanellaceae</taxon>
        <taxon>Shewanella</taxon>
    </lineage>
</organism>
<dbReference type="InterPro" id="IPR040442">
    <property type="entry name" value="Pyrv_kinase-like_dom_sf"/>
</dbReference>
<feature type="domain" description="Phosphotransferase system enzyme I N-terminal" evidence="20">
    <location>
        <begin position="4"/>
        <end position="124"/>
    </location>
</feature>
<dbReference type="InterPro" id="IPR036637">
    <property type="entry name" value="Phosphohistidine_dom_sf"/>
</dbReference>
<dbReference type="PANTHER" id="PTHR46244:SF6">
    <property type="entry name" value="PHOSPHOENOLPYRUVATE-PROTEIN PHOSPHOTRANSFERASE"/>
    <property type="match status" value="1"/>
</dbReference>
<dbReference type="PIRSF" id="PIRSF000732">
    <property type="entry name" value="PTS_enzyme_I"/>
    <property type="match status" value="1"/>
</dbReference>
<evidence type="ECO:0000256" key="9">
    <source>
        <dbReference type="ARBA" id="ARBA00022597"/>
    </source>
</evidence>
<dbReference type="RefSeq" id="WP_238897472.1">
    <property type="nucleotide sequence ID" value="NZ_JAKOGG010000015.1"/>
</dbReference>
<evidence type="ECO:0000259" key="18">
    <source>
        <dbReference type="Pfam" id="PF00391"/>
    </source>
</evidence>
<evidence type="ECO:0000256" key="5">
    <source>
        <dbReference type="ARBA" id="ARBA00012232"/>
    </source>
</evidence>
<protein>
    <recommendedName>
        <fullName evidence="6 16">Phosphoenolpyruvate-protein phosphotransferase</fullName>
        <ecNumber evidence="5 16">2.7.3.9</ecNumber>
    </recommendedName>
    <alternativeName>
        <fullName evidence="15 16">Phosphotransferase system, enzyme I</fullName>
    </alternativeName>
</protein>
<reference evidence="22" key="1">
    <citation type="submission" date="2023-07" db="EMBL/GenBank/DDBJ databases">
        <title>Shewanella mangrovi sp. nov., an acetaldehyde- degrading bacterium isolated from mangrove sediment.</title>
        <authorList>
            <person name="Liu Y."/>
        </authorList>
    </citation>
    <scope>NUCLEOTIDE SEQUENCE [LARGE SCALE GENOMIC DNA]</scope>
    <source>
        <strain evidence="22">C32</strain>
    </source>
</reference>
<feature type="domain" description="PEP-utilising enzyme C-terminal" evidence="19">
    <location>
        <begin position="249"/>
        <end position="535"/>
    </location>
</feature>
<dbReference type="Pfam" id="PF02896">
    <property type="entry name" value="PEP-utilizers_C"/>
    <property type="match status" value="1"/>
</dbReference>
<dbReference type="InterPro" id="IPR006318">
    <property type="entry name" value="PTS_EI-like"/>
</dbReference>
<comment type="function">
    <text evidence="16">General (non sugar-specific) component of the phosphoenolpyruvate-dependent sugar phosphotransferase system (sugar PTS). This major carbohydrate active-transport system catalyzes the phosphorylation of incoming sugar substrates concomitantly with their translocation across the cell membrane. Enzyme I transfers the phosphoryl group from phosphoenolpyruvate (PEP) to the phosphoryl carrier protein (HPr).</text>
</comment>
<evidence type="ECO:0000313" key="22">
    <source>
        <dbReference type="Proteomes" id="UP001201549"/>
    </source>
</evidence>
<dbReference type="InterPro" id="IPR023151">
    <property type="entry name" value="PEP_util_CS"/>
</dbReference>
<feature type="domain" description="PEP-utilising enzyme mobile" evidence="18">
    <location>
        <begin position="150"/>
        <end position="223"/>
    </location>
</feature>
<dbReference type="InterPro" id="IPR000121">
    <property type="entry name" value="PEP_util_C"/>
</dbReference>
<comment type="cofactor">
    <cofactor evidence="2 16">
        <name>Mg(2+)</name>
        <dbReference type="ChEBI" id="CHEBI:18420"/>
    </cofactor>
</comment>
<evidence type="ECO:0000259" key="19">
    <source>
        <dbReference type="Pfam" id="PF02896"/>
    </source>
</evidence>
<dbReference type="Gene3D" id="3.20.20.60">
    <property type="entry name" value="Phosphoenolpyruvate-binding domains"/>
    <property type="match status" value="1"/>
</dbReference>
<dbReference type="PROSITE" id="PS00370">
    <property type="entry name" value="PEP_ENZYMES_PHOS_SITE"/>
    <property type="match status" value="1"/>
</dbReference>
<dbReference type="GO" id="GO:0008965">
    <property type="term" value="F:phosphoenolpyruvate-protein phosphotransferase activity"/>
    <property type="evidence" value="ECO:0007669"/>
    <property type="project" value="UniProtKB-EC"/>
</dbReference>
<dbReference type="Gene3D" id="3.50.30.10">
    <property type="entry name" value="Phosphohistidine domain"/>
    <property type="match status" value="1"/>
</dbReference>
<dbReference type="NCBIfam" id="TIGR01417">
    <property type="entry name" value="PTS_I_fam"/>
    <property type="match status" value="1"/>
</dbReference>
<evidence type="ECO:0000256" key="2">
    <source>
        <dbReference type="ARBA" id="ARBA00001946"/>
    </source>
</evidence>
<dbReference type="EC" id="2.7.3.9" evidence="5 16"/>
<evidence type="ECO:0000256" key="6">
    <source>
        <dbReference type="ARBA" id="ARBA00016544"/>
    </source>
</evidence>
<keyword evidence="17" id="KW-0175">Coiled coil</keyword>
<name>A0ABT2FNQ9_9GAMM</name>
<gene>
    <name evidence="21" type="primary">ptsP</name>
    <name evidence="21" type="ORF">L9G74_16180</name>
</gene>
<feature type="coiled-coil region" evidence="17">
    <location>
        <begin position="391"/>
        <end position="418"/>
    </location>
</feature>
<dbReference type="PRINTS" id="PR01736">
    <property type="entry name" value="PHPHTRNFRASE"/>
</dbReference>
<dbReference type="Gene3D" id="1.10.274.10">
    <property type="entry name" value="PtsI, HPr-binding domain"/>
    <property type="match status" value="1"/>
</dbReference>
<dbReference type="EMBL" id="JAKOGG010000015">
    <property type="protein sequence ID" value="MCS4557982.1"/>
    <property type="molecule type" value="Genomic_DNA"/>
</dbReference>
<dbReference type="InterPro" id="IPR008279">
    <property type="entry name" value="PEP-util_enz_mobile_dom"/>
</dbReference>
<keyword evidence="7 16" id="KW-0813">Transport</keyword>
<evidence type="ECO:0000313" key="21">
    <source>
        <dbReference type="EMBL" id="MCS4557982.1"/>
    </source>
</evidence>
<sequence length="570" mass="62611">MEHKGIAVSAGIARGTSVLFEPFDNSLDYRLLPLYRVPHEQRKAAVAIDRLCEQLSQSLQQHLSEDTYALVEADLLLLQDDELRQQIHNSIRELQLAATAAIERVFLHQASQLAALDDPLLAQRAYDVTSLGKRVIGIINGVGDQLLSNIPPDSILLAEDLTPAEFAQLPLDRIKGIVLKTGGLTSHTAILARAAGIPALLSCGFNFDELKDGLPMVLDAYTGLLHISPDEQTNAELLAKQQNIEKRKKELSKYRDRPCQTQDNHRIQLLANIATVNDIARLTDIGSDGIGLFRTEFLLMDAKRIPDEKAQFTQYYEALHLLGGKTMTIRTLDIGADKEFACLPNKMAEDNPALGVRGVRYSLLHRNMLRSQLRAVLRVAAFGPVRLMFPMLTQVEELDELRQEVALCQQQLAEEGKSFGELQYGIVVETPAAVLNLDSMLSQLDFVSIGSNDLAQYTLAADRTNQELTADYPAFSPAVLKMIEMTVTAAKKAGVSCSLCGEMASDPRIAPILVGMGLDELSVNPASMPEVKALLCEGAYTKFCDLARQALACKRLSDLESLLMSCQATN</sequence>
<dbReference type="Pfam" id="PF05524">
    <property type="entry name" value="PEP-utilisers_N"/>
    <property type="match status" value="1"/>
</dbReference>
<dbReference type="SUPFAM" id="SSF47831">
    <property type="entry name" value="Enzyme I of the PEP:sugar phosphotransferase system HPr-binding (sub)domain"/>
    <property type="match status" value="1"/>
</dbReference>
<evidence type="ECO:0000256" key="15">
    <source>
        <dbReference type="ARBA" id="ARBA00033235"/>
    </source>
</evidence>